<proteinExistence type="predicted"/>
<dbReference type="Proteomes" id="UP000304953">
    <property type="component" value="Unassembled WGS sequence"/>
</dbReference>
<keyword evidence="2" id="KW-1185">Reference proteome</keyword>
<evidence type="ECO:0000313" key="1">
    <source>
        <dbReference type="EMBL" id="TGY98229.1"/>
    </source>
</evidence>
<comment type="caution">
    <text evidence="1">The sequence shown here is derived from an EMBL/GenBank/DDBJ whole genome shotgun (WGS) entry which is preliminary data.</text>
</comment>
<name>A0AC61S177_9FIRM</name>
<evidence type="ECO:0000313" key="2">
    <source>
        <dbReference type="Proteomes" id="UP000304953"/>
    </source>
</evidence>
<protein>
    <submittedName>
        <fullName evidence="1">DUF4352 domain-containing protein</fullName>
    </submittedName>
</protein>
<gene>
    <name evidence="1" type="ORF">E5329_00115</name>
</gene>
<reference evidence="1" key="1">
    <citation type="submission" date="2019-04" db="EMBL/GenBank/DDBJ databases">
        <title>Microbes associate with the intestines of laboratory mice.</title>
        <authorList>
            <person name="Navarre W."/>
            <person name="Wong E."/>
            <person name="Huang K."/>
            <person name="Tropini C."/>
            <person name="Ng K."/>
            <person name="Yu B."/>
        </authorList>
    </citation>
    <scope>NUCLEOTIDE SEQUENCE</scope>
    <source>
        <strain evidence="1">NM01_1-7b</strain>
    </source>
</reference>
<sequence>MKKFIKQGSVLVAAALLLAGCGEEMVPLTESEAMVIVNYSAGTLAKHNTHQQEGMAAVYPKEEEEEEIPAEQDEKKPEEQIESSEEQGGGEQSEASGSEDTAVNAVTMTEALAVPGLEFSYKDYSVSNSYQQGDYFSLDAKDGNTYVILNVNITNTGAEAVTCDLLGKQPIFTLKINGESGVKNEVTMLENDLSTYIGTLEAGQTVAGILIFEVPAANAESISSIQLMLQMNETTTEINMK</sequence>
<accession>A0AC61S177</accession>
<organism evidence="1 2">
    <name type="scientific">Petralouisia muris</name>
    <dbReference type="NCBI Taxonomy" id="3032872"/>
    <lineage>
        <taxon>Bacteria</taxon>
        <taxon>Bacillati</taxon>
        <taxon>Bacillota</taxon>
        <taxon>Clostridia</taxon>
        <taxon>Lachnospirales</taxon>
        <taxon>Lachnospiraceae</taxon>
        <taxon>Petralouisia</taxon>
    </lineage>
</organism>
<dbReference type="EMBL" id="SRYA01000001">
    <property type="protein sequence ID" value="TGY98229.1"/>
    <property type="molecule type" value="Genomic_DNA"/>
</dbReference>